<gene>
    <name evidence="4" type="ORF">F5X71_20225</name>
</gene>
<dbReference type="SUPFAM" id="SSF51735">
    <property type="entry name" value="NAD(P)-binding Rossmann-fold domains"/>
    <property type="match status" value="1"/>
</dbReference>
<dbReference type="Proteomes" id="UP000501705">
    <property type="component" value="Chromosome"/>
</dbReference>
<dbReference type="AlphaFoldDB" id="A0A6G9XTT9"/>
<dbReference type="PANTHER" id="PTHR44196:SF1">
    <property type="entry name" value="DEHYDROGENASE_REDUCTASE SDR FAMILY MEMBER 7B"/>
    <property type="match status" value="1"/>
</dbReference>
<dbReference type="Pfam" id="PF00106">
    <property type="entry name" value="adh_short"/>
    <property type="match status" value="1"/>
</dbReference>
<evidence type="ECO:0000256" key="1">
    <source>
        <dbReference type="ARBA" id="ARBA00006484"/>
    </source>
</evidence>
<dbReference type="PANTHER" id="PTHR44196">
    <property type="entry name" value="DEHYDROGENASE/REDUCTASE SDR FAMILY MEMBER 7B"/>
    <property type="match status" value="1"/>
</dbReference>
<dbReference type="CDD" id="cd05233">
    <property type="entry name" value="SDR_c"/>
    <property type="match status" value="1"/>
</dbReference>
<reference evidence="4 5" key="1">
    <citation type="journal article" date="2019" name="ACS Chem. Biol.">
        <title>Identification and Mobilization of a Cryptic Antibiotic Biosynthesis Gene Locus from a Human-Pathogenic Nocardia Isolate.</title>
        <authorList>
            <person name="Herisse M."/>
            <person name="Ishida K."/>
            <person name="Porter J.L."/>
            <person name="Howden B."/>
            <person name="Hertweck C."/>
            <person name="Stinear T.P."/>
            <person name="Pidot S.J."/>
        </authorList>
    </citation>
    <scope>NUCLEOTIDE SEQUENCE [LARGE SCALE GENOMIC DNA]</scope>
    <source>
        <strain evidence="4 5">AUSMDU00024985</strain>
    </source>
</reference>
<proteinExistence type="inferred from homology"/>
<dbReference type="PRINTS" id="PR00081">
    <property type="entry name" value="GDHRDH"/>
</dbReference>
<dbReference type="InterPro" id="IPR002347">
    <property type="entry name" value="SDR_fam"/>
</dbReference>
<evidence type="ECO:0000256" key="2">
    <source>
        <dbReference type="ARBA" id="ARBA00023002"/>
    </source>
</evidence>
<evidence type="ECO:0000313" key="5">
    <source>
        <dbReference type="Proteomes" id="UP000501705"/>
    </source>
</evidence>
<evidence type="ECO:0000313" key="4">
    <source>
        <dbReference type="EMBL" id="QIS04344.1"/>
    </source>
</evidence>
<comment type="similarity">
    <text evidence="1 3">Belongs to the short-chain dehydrogenases/reductases (SDR) family.</text>
</comment>
<dbReference type="Gene3D" id="3.40.50.720">
    <property type="entry name" value="NAD(P)-binding Rossmann-like Domain"/>
    <property type="match status" value="1"/>
</dbReference>
<sequence>MADVHTDRRRKEATDSGVTVVTGAGSGIGRATARRFASKGSTVIVADINVQTGSETVDLIEKDGGRAVFRRLDVADVAEWESFTDWVCAEYGVPQVVINNAGILIAGGFLDQTNADWRRMIQINMMSPLVGSRLFVQRMTDSGVRGHIVNVCSVGAFLPTPLGPSYVTAKAGAWFGTQALRAEFGQQGIGVTAICPGLIRTSLAANGTRGGVSERDSSAWTSKLAAGHKHFGHSPEKVAAAIERGVRRNLSTVPVGIEAWFGWFLYRLSPSLMRGACGLVTMSLSDKVVELSGRLFGGKR</sequence>
<name>A0A6G9XTT9_NOCBR</name>
<evidence type="ECO:0000256" key="3">
    <source>
        <dbReference type="RuleBase" id="RU000363"/>
    </source>
</evidence>
<dbReference type="GO" id="GO:0016020">
    <property type="term" value="C:membrane"/>
    <property type="evidence" value="ECO:0007669"/>
    <property type="project" value="TreeGrafter"/>
</dbReference>
<dbReference type="RefSeq" id="WP_167463464.1">
    <property type="nucleotide sequence ID" value="NZ_CP046171.1"/>
</dbReference>
<dbReference type="InterPro" id="IPR036291">
    <property type="entry name" value="NAD(P)-bd_dom_sf"/>
</dbReference>
<dbReference type="GO" id="GO:0016491">
    <property type="term" value="F:oxidoreductase activity"/>
    <property type="evidence" value="ECO:0007669"/>
    <property type="project" value="UniProtKB-KW"/>
</dbReference>
<dbReference type="PRINTS" id="PR00080">
    <property type="entry name" value="SDRFAMILY"/>
</dbReference>
<dbReference type="EMBL" id="CP046171">
    <property type="protein sequence ID" value="QIS04344.1"/>
    <property type="molecule type" value="Genomic_DNA"/>
</dbReference>
<protein>
    <submittedName>
        <fullName evidence="4">SDR family NAD(P)-dependent oxidoreductase</fullName>
    </submittedName>
</protein>
<keyword evidence="2" id="KW-0560">Oxidoreductase</keyword>
<accession>A0A6G9XTT9</accession>
<organism evidence="4 5">
    <name type="scientific">Nocardia brasiliensis</name>
    <dbReference type="NCBI Taxonomy" id="37326"/>
    <lineage>
        <taxon>Bacteria</taxon>
        <taxon>Bacillati</taxon>
        <taxon>Actinomycetota</taxon>
        <taxon>Actinomycetes</taxon>
        <taxon>Mycobacteriales</taxon>
        <taxon>Nocardiaceae</taxon>
        <taxon>Nocardia</taxon>
    </lineage>
</organism>